<feature type="transmembrane region" description="Helical" evidence="8">
    <location>
        <begin position="20"/>
        <end position="40"/>
    </location>
</feature>
<evidence type="ECO:0000256" key="8">
    <source>
        <dbReference type="SAM" id="Phobius"/>
    </source>
</evidence>
<feature type="transmembrane region" description="Helical" evidence="8">
    <location>
        <begin position="89"/>
        <end position="111"/>
    </location>
</feature>
<feature type="transmembrane region" description="Helical" evidence="8">
    <location>
        <begin position="131"/>
        <end position="149"/>
    </location>
</feature>
<dbReference type="PANTHER" id="PTHR35011">
    <property type="entry name" value="2,3-DIKETO-L-GULONATE TRAP TRANSPORTER SMALL PERMEASE PROTEIN YIAM"/>
    <property type="match status" value="1"/>
</dbReference>
<dbReference type="EMBL" id="BARW01015261">
    <property type="protein sequence ID" value="GAI92691.1"/>
    <property type="molecule type" value="Genomic_DNA"/>
</dbReference>
<dbReference type="AlphaFoldDB" id="X1TMU9"/>
<dbReference type="GO" id="GO:0005886">
    <property type="term" value="C:plasma membrane"/>
    <property type="evidence" value="ECO:0007669"/>
    <property type="project" value="UniProtKB-SubCell"/>
</dbReference>
<reference evidence="10" key="1">
    <citation type="journal article" date="2014" name="Front. Microbiol.">
        <title>High frequency of phylogenetically diverse reductive dehalogenase-homologous genes in deep subseafloor sedimentary metagenomes.</title>
        <authorList>
            <person name="Kawai M."/>
            <person name="Futagami T."/>
            <person name="Toyoda A."/>
            <person name="Takaki Y."/>
            <person name="Nishi S."/>
            <person name="Hori S."/>
            <person name="Arai W."/>
            <person name="Tsubouchi T."/>
            <person name="Morono Y."/>
            <person name="Uchiyama I."/>
            <person name="Ito T."/>
            <person name="Fujiyama A."/>
            <person name="Inagaki F."/>
            <person name="Takami H."/>
        </authorList>
    </citation>
    <scope>NUCLEOTIDE SEQUENCE</scope>
    <source>
        <strain evidence="10">Expedition CK06-06</strain>
    </source>
</reference>
<feature type="domain" description="Tripartite ATP-independent periplasmic transporters DctQ component" evidence="9">
    <location>
        <begin position="28"/>
        <end position="159"/>
    </location>
</feature>
<dbReference type="InterPro" id="IPR055348">
    <property type="entry name" value="DctQ"/>
</dbReference>
<evidence type="ECO:0000259" key="9">
    <source>
        <dbReference type="Pfam" id="PF04290"/>
    </source>
</evidence>
<keyword evidence="2" id="KW-0813">Transport</keyword>
<evidence type="ECO:0000256" key="6">
    <source>
        <dbReference type="ARBA" id="ARBA00022989"/>
    </source>
</evidence>
<feature type="transmembrane region" description="Helical" evidence="8">
    <location>
        <begin position="46"/>
        <end position="68"/>
    </location>
</feature>
<evidence type="ECO:0000256" key="3">
    <source>
        <dbReference type="ARBA" id="ARBA00022475"/>
    </source>
</evidence>
<keyword evidence="6 8" id="KW-1133">Transmembrane helix</keyword>
<evidence type="ECO:0000313" key="10">
    <source>
        <dbReference type="EMBL" id="GAI92691.1"/>
    </source>
</evidence>
<evidence type="ECO:0000256" key="4">
    <source>
        <dbReference type="ARBA" id="ARBA00022519"/>
    </source>
</evidence>
<keyword evidence="7 8" id="KW-0472">Membrane</keyword>
<evidence type="ECO:0000256" key="5">
    <source>
        <dbReference type="ARBA" id="ARBA00022692"/>
    </source>
</evidence>
<evidence type="ECO:0000256" key="7">
    <source>
        <dbReference type="ARBA" id="ARBA00023136"/>
    </source>
</evidence>
<keyword evidence="3" id="KW-1003">Cell membrane</keyword>
<evidence type="ECO:0000256" key="2">
    <source>
        <dbReference type="ARBA" id="ARBA00022448"/>
    </source>
</evidence>
<organism evidence="10">
    <name type="scientific">marine sediment metagenome</name>
    <dbReference type="NCBI Taxonomy" id="412755"/>
    <lineage>
        <taxon>unclassified sequences</taxon>
        <taxon>metagenomes</taxon>
        <taxon>ecological metagenomes</taxon>
    </lineage>
</organism>
<comment type="subcellular location">
    <subcellularLocation>
        <location evidence="1">Cell inner membrane</location>
        <topology evidence="1">Multi-pass membrane protein</topology>
    </subcellularLocation>
</comment>
<dbReference type="Pfam" id="PF04290">
    <property type="entry name" value="DctQ"/>
    <property type="match status" value="1"/>
</dbReference>
<sequence length="168" mass="18639">MLKSLLKAIDATSDWSGKIVSFLIYAVIITLLYEVVARYAFDAPTIWAHGVTQRIIATYAILLGAYTLRHGGHVKVDILYNRLSIRGRAILDLVTSIFFFLFCGVLLWKGIDFAWTSVMIRETCTDVPFLAPLYPVKVMLPLGAFLILLQGLADFIRNLITAVSGGAK</sequence>
<dbReference type="InterPro" id="IPR007387">
    <property type="entry name" value="TRAP_DctQ"/>
</dbReference>
<evidence type="ECO:0000256" key="1">
    <source>
        <dbReference type="ARBA" id="ARBA00004429"/>
    </source>
</evidence>
<protein>
    <recommendedName>
        <fullName evidence="9">Tripartite ATP-independent periplasmic transporters DctQ component domain-containing protein</fullName>
    </recommendedName>
</protein>
<gene>
    <name evidence="10" type="ORF">S12H4_26827</name>
</gene>
<keyword evidence="5 8" id="KW-0812">Transmembrane</keyword>
<comment type="caution">
    <text evidence="10">The sequence shown here is derived from an EMBL/GenBank/DDBJ whole genome shotgun (WGS) entry which is preliminary data.</text>
</comment>
<keyword evidence="4" id="KW-0997">Cell inner membrane</keyword>
<name>X1TMU9_9ZZZZ</name>
<accession>X1TMU9</accession>
<dbReference type="PANTHER" id="PTHR35011:SF4">
    <property type="entry name" value="SLL1102 PROTEIN"/>
    <property type="match status" value="1"/>
</dbReference>
<proteinExistence type="predicted"/>